<evidence type="ECO:0000313" key="4">
    <source>
        <dbReference type="EMBL" id="GGZ26958.1"/>
    </source>
</evidence>
<dbReference type="InterPro" id="IPR051695">
    <property type="entry name" value="Phosphoglycerate_Mutase"/>
</dbReference>
<feature type="binding site" evidence="3">
    <location>
        <begin position="10"/>
        <end position="17"/>
    </location>
    <ligand>
        <name>substrate</name>
    </ligand>
</feature>
<evidence type="ECO:0000313" key="5">
    <source>
        <dbReference type="Proteomes" id="UP000619457"/>
    </source>
</evidence>
<reference evidence="4" key="1">
    <citation type="journal article" date="2014" name="Int. J. Syst. Evol. Microbiol.">
        <title>Complete genome sequence of Corynebacterium casei LMG S-19264T (=DSM 44701T), isolated from a smear-ripened cheese.</title>
        <authorList>
            <consortium name="US DOE Joint Genome Institute (JGI-PGF)"/>
            <person name="Walter F."/>
            <person name="Albersmeier A."/>
            <person name="Kalinowski J."/>
            <person name="Ruckert C."/>
        </authorList>
    </citation>
    <scope>NUCLEOTIDE SEQUENCE</scope>
    <source>
        <strain evidence="4">KCTC 12368</strain>
    </source>
</reference>
<dbReference type="GO" id="GO:0045820">
    <property type="term" value="P:negative regulation of glycolytic process"/>
    <property type="evidence" value="ECO:0007669"/>
    <property type="project" value="TreeGrafter"/>
</dbReference>
<dbReference type="PANTHER" id="PTHR46517:SF1">
    <property type="entry name" value="FRUCTOSE-2,6-BISPHOSPHATASE TIGAR"/>
    <property type="match status" value="1"/>
</dbReference>
<reference evidence="4" key="2">
    <citation type="submission" date="2020-09" db="EMBL/GenBank/DDBJ databases">
        <authorList>
            <person name="Sun Q."/>
            <person name="Kim S."/>
        </authorList>
    </citation>
    <scope>NUCLEOTIDE SEQUENCE</scope>
    <source>
        <strain evidence="4">KCTC 12368</strain>
    </source>
</reference>
<gene>
    <name evidence="4" type="primary">gpm</name>
    <name evidence="4" type="ORF">GCM10007049_19640</name>
</gene>
<proteinExistence type="predicted"/>
<feature type="active site" description="Tele-phosphohistidine intermediate" evidence="2">
    <location>
        <position position="11"/>
    </location>
</feature>
<dbReference type="GO" id="GO:0043456">
    <property type="term" value="P:regulation of pentose-phosphate shunt"/>
    <property type="evidence" value="ECO:0007669"/>
    <property type="project" value="TreeGrafter"/>
</dbReference>
<keyword evidence="1" id="KW-0378">Hydrolase</keyword>
<dbReference type="InterPro" id="IPR013078">
    <property type="entry name" value="His_Pase_superF_clade-1"/>
</dbReference>
<name>A0A918PZV7_9BACT</name>
<protein>
    <submittedName>
        <fullName evidence="4">Phosphoglycerate mutase</fullName>
    </submittedName>
</protein>
<dbReference type="SMART" id="SM00855">
    <property type="entry name" value="PGAM"/>
    <property type="match status" value="1"/>
</dbReference>
<dbReference type="CDD" id="cd07067">
    <property type="entry name" value="HP_PGM_like"/>
    <property type="match status" value="1"/>
</dbReference>
<feature type="binding site" evidence="3">
    <location>
        <position position="61"/>
    </location>
    <ligand>
        <name>substrate</name>
    </ligand>
</feature>
<dbReference type="InterPro" id="IPR001345">
    <property type="entry name" value="PG/BPGM_mutase_AS"/>
</dbReference>
<dbReference type="PROSITE" id="PS00175">
    <property type="entry name" value="PG_MUTASE"/>
    <property type="match status" value="1"/>
</dbReference>
<dbReference type="InterPro" id="IPR029033">
    <property type="entry name" value="His_PPase_superfam"/>
</dbReference>
<dbReference type="AlphaFoldDB" id="A0A918PZV7"/>
<dbReference type="Pfam" id="PF00300">
    <property type="entry name" value="His_Phos_1"/>
    <property type="match status" value="1"/>
</dbReference>
<dbReference type="GO" id="GO:0005829">
    <property type="term" value="C:cytosol"/>
    <property type="evidence" value="ECO:0007669"/>
    <property type="project" value="TreeGrafter"/>
</dbReference>
<sequence length="210" mass="24279">MTTKKIYLLRHGQTDYNLRGVVQGSGINAPINSTGEAQAEAFYQAHKDVKFDRIYYTGLQRTRQSIQKFLDDTVPHEAIPDFNEISWGKYEGVPMSQEEHSYYQSMLEKWSDGDLDYAIEGGESPNMVFARLQRGLEYVLSQGGETVLICMHGRAMRVMLTLMLKYDLRFMDVFDHHNLGYYELTINEKGDFQMQRYNNIKHLKEAGLIG</sequence>
<accession>A0A918PZV7</accession>
<evidence type="ECO:0000256" key="2">
    <source>
        <dbReference type="PIRSR" id="PIRSR613078-1"/>
    </source>
</evidence>
<dbReference type="SUPFAM" id="SSF53254">
    <property type="entry name" value="Phosphoglycerate mutase-like"/>
    <property type="match status" value="1"/>
</dbReference>
<dbReference type="EMBL" id="BMWX01000003">
    <property type="protein sequence ID" value="GGZ26958.1"/>
    <property type="molecule type" value="Genomic_DNA"/>
</dbReference>
<dbReference type="PANTHER" id="PTHR46517">
    <property type="entry name" value="FRUCTOSE-2,6-BISPHOSPHATASE TIGAR"/>
    <property type="match status" value="1"/>
</dbReference>
<evidence type="ECO:0000256" key="3">
    <source>
        <dbReference type="PIRSR" id="PIRSR613078-2"/>
    </source>
</evidence>
<comment type="caution">
    <text evidence="4">The sequence shown here is derived from an EMBL/GenBank/DDBJ whole genome shotgun (WGS) entry which is preliminary data.</text>
</comment>
<keyword evidence="5" id="KW-1185">Reference proteome</keyword>
<evidence type="ECO:0000256" key="1">
    <source>
        <dbReference type="ARBA" id="ARBA00022801"/>
    </source>
</evidence>
<dbReference type="GO" id="GO:0004331">
    <property type="term" value="F:fructose-2,6-bisphosphate 2-phosphatase activity"/>
    <property type="evidence" value="ECO:0007669"/>
    <property type="project" value="TreeGrafter"/>
</dbReference>
<dbReference type="RefSeq" id="WP_026235702.1">
    <property type="nucleotide sequence ID" value="NZ_BMWX01000003.1"/>
</dbReference>
<dbReference type="Proteomes" id="UP000619457">
    <property type="component" value="Unassembled WGS sequence"/>
</dbReference>
<dbReference type="Gene3D" id="3.40.50.1240">
    <property type="entry name" value="Phosphoglycerate mutase-like"/>
    <property type="match status" value="1"/>
</dbReference>
<feature type="active site" description="Proton donor/acceptor" evidence="2">
    <location>
        <position position="84"/>
    </location>
</feature>
<organism evidence="4 5">
    <name type="scientific">Echinicola pacifica</name>
    <dbReference type="NCBI Taxonomy" id="346377"/>
    <lineage>
        <taxon>Bacteria</taxon>
        <taxon>Pseudomonadati</taxon>
        <taxon>Bacteroidota</taxon>
        <taxon>Cytophagia</taxon>
        <taxon>Cytophagales</taxon>
        <taxon>Cyclobacteriaceae</taxon>
        <taxon>Echinicola</taxon>
    </lineage>
</organism>